<sequence>MSKFIKSLFLFIPFTIVLYVLFLVAWGILIPSEFFIKSNLNYRIGTYGHMYSRIEEVKKTKNIDVLFLGSSHTYRGFDPRIFKAKGMTSFNLGSSAQTPLQTKVLLNRYLDHLNPKLIIYEVYPTTFSIDGVESSLDLIANDKNDINTVELAFKLNNIKAYNTLIFGLISDFLNLNSSFVEPKVRGKDTYISGGFVENREKITTEKKYAQKKWDFNENQFKAFNEIISMLKARNIKVALVYAPIAPALYHSYSNNQDFDIIMNKYGNYYNFNEIISLKDNQHFVDSDHLNQGGVDIFNDKLIEILNNRQALPTNTISYR</sequence>
<keyword evidence="1" id="KW-0472">Membrane</keyword>
<feature type="transmembrane region" description="Helical" evidence="1">
    <location>
        <begin position="7"/>
        <end position="29"/>
    </location>
</feature>
<evidence type="ECO:0008006" key="4">
    <source>
        <dbReference type="Google" id="ProtNLM"/>
    </source>
</evidence>
<evidence type="ECO:0000313" key="2">
    <source>
        <dbReference type="EMBL" id="CAH0995978.1"/>
    </source>
</evidence>
<dbReference type="EMBL" id="CAKLPY010000002">
    <property type="protein sequence ID" value="CAH0995978.1"/>
    <property type="molecule type" value="Genomic_DNA"/>
</dbReference>
<dbReference type="SUPFAM" id="SSF52266">
    <property type="entry name" value="SGNH hydrolase"/>
    <property type="match status" value="1"/>
</dbReference>
<keyword evidence="1" id="KW-0812">Transmembrane</keyword>
<name>A0ABM9ARQ3_9BACT</name>
<comment type="caution">
    <text evidence="2">The sequence shown here is derived from an EMBL/GenBank/DDBJ whole genome shotgun (WGS) entry which is preliminary data.</text>
</comment>
<evidence type="ECO:0000313" key="3">
    <source>
        <dbReference type="Proteomes" id="UP000837932"/>
    </source>
</evidence>
<gene>
    <name evidence="2" type="ORF">EMA8858_02106</name>
</gene>
<dbReference type="Proteomes" id="UP000837932">
    <property type="component" value="Unassembled WGS sequence"/>
</dbReference>
<keyword evidence="3" id="KW-1185">Reference proteome</keyword>
<accession>A0ABM9ARQ3</accession>
<keyword evidence="1" id="KW-1133">Transmembrane helix</keyword>
<protein>
    <recommendedName>
        <fullName evidence="4">DUF1574 domain-containing protein</fullName>
    </recommendedName>
</protein>
<proteinExistence type="predicted"/>
<reference evidence="2" key="1">
    <citation type="submission" date="2021-12" db="EMBL/GenBank/DDBJ databases">
        <authorList>
            <person name="Rodrigo-Torres L."/>
            <person name="Arahal R. D."/>
            <person name="Lucena T."/>
        </authorList>
    </citation>
    <scope>NUCLEOTIDE SEQUENCE</scope>
    <source>
        <strain evidence="2">CECT 8858</strain>
    </source>
</reference>
<organism evidence="2 3">
    <name type="scientific">Emticicia aquatica</name>
    <dbReference type="NCBI Taxonomy" id="1681835"/>
    <lineage>
        <taxon>Bacteria</taxon>
        <taxon>Pseudomonadati</taxon>
        <taxon>Bacteroidota</taxon>
        <taxon>Cytophagia</taxon>
        <taxon>Cytophagales</taxon>
        <taxon>Leadbetterellaceae</taxon>
        <taxon>Emticicia</taxon>
    </lineage>
</organism>
<dbReference type="RefSeq" id="WP_238806552.1">
    <property type="nucleotide sequence ID" value="NZ_CAKLPY010000002.1"/>
</dbReference>
<evidence type="ECO:0000256" key="1">
    <source>
        <dbReference type="SAM" id="Phobius"/>
    </source>
</evidence>